<dbReference type="InterPro" id="IPR015927">
    <property type="entry name" value="Peptidase_S24_S26A/B/C"/>
</dbReference>
<proteinExistence type="predicted"/>
<dbReference type="Gene3D" id="2.10.109.10">
    <property type="entry name" value="Umud Fragment, subunit A"/>
    <property type="match status" value="1"/>
</dbReference>
<evidence type="ECO:0000259" key="1">
    <source>
        <dbReference type="Pfam" id="PF00717"/>
    </source>
</evidence>
<dbReference type="Proteomes" id="UP000051679">
    <property type="component" value="Unassembled WGS sequence"/>
</dbReference>
<dbReference type="InterPro" id="IPR036286">
    <property type="entry name" value="LexA/Signal_pep-like_sf"/>
</dbReference>
<keyword evidence="3" id="KW-1185">Reference proteome</keyword>
<organism evidence="2 3">
    <name type="scientific">Lacticaseibacillus sharpeae JCM 1186 = DSM 20505</name>
    <dbReference type="NCBI Taxonomy" id="1291052"/>
    <lineage>
        <taxon>Bacteria</taxon>
        <taxon>Bacillati</taxon>
        <taxon>Bacillota</taxon>
        <taxon>Bacilli</taxon>
        <taxon>Lactobacillales</taxon>
        <taxon>Lactobacillaceae</taxon>
        <taxon>Lacticaseibacillus</taxon>
    </lineage>
</organism>
<dbReference type="STRING" id="1291052.FC18_GL002195"/>
<evidence type="ECO:0000313" key="2">
    <source>
        <dbReference type="EMBL" id="KRM54780.1"/>
    </source>
</evidence>
<dbReference type="AlphaFoldDB" id="A0A0R1ZVE9"/>
<comment type="caution">
    <text evidence="2">The sequence shown here is derived from an EMBL/GenBank/DDBJ whole genome shotgun (WGS) entry which is preliminary data.</text>
</comment>
<evidence type="ECO:0000313" key="3">
    <source>
        <dbReference type="Proteomes" id="UP000051679"/>
    </source>
</evidence>
<dbReference type="EMBL" id="AYYO01000044">
    <property type="protein sequence ID" value="KRM54780.1"/>
    <property type="molecule type" value="Genomic_DNA"/>
</dbReference>
<sequence>MGKYAGDDDLFITNINGESMNRVIPNHSLVIIKHVDSFQDLYDGEIVIFSEDDESYSVKRFYNDKHMQIINFAPDSSDSSYHPINFRYEDMSDVKIIGRVVSALIEF</sequence>
<name>A0A0R1ZVE9_9LACO</name>
<reference evidence="2 3" key="1">
    <citation type="journal article" date="2015" name="Genome Announc.">
        <title>Expanding the biotechnology potential of lactobacilli through comparative genomics of 213 strains and associated genera.</title>
        <authorList>
            <person name="Sun Z."/>
            <person name="Harris H.M."/>
            <person name="McCann A."/>
            <person name="Guo C."/>
            <person name="Argimon S."/>
            <person name="Zhang W."/>
            <person name="Yang X."/>
            <person name="Jeffery I.B."/>
            <person name="Cooney J.C."/>
            <person name="Kagawa T.F."/>
            <person name="Liu W."/>
            <person name="Song Y."/>
            <person name="Salvetti E."/>
            <person name="Wrobel A."/>
            <person name="Rasinkangas P."/>
            <person name="Parkhill J."/>
            <person name="Rea M.C."/>
            <person name="O'Sullivan O."/>
            <person name="Ritari J."/>
            <person name="Douillard F.P."/>
            <person name="Paul Ross R."/>
            <person name="Yang R."/>
            <person name="Briner A.E."/>
            <person name="Felis G.E."/>
            <person name="de Vos W.M."/>
            <person name="Barrangou R."/>
            <person name="Klaenhammer T.R."/>
            <person name="Caufield P.W."/>
            <person name="Cui Y."/>
            <person name="Zhang H."/>
            <person name="O'Toole P.W."/>
        </authorList>
    </citation>
    <scope>NUCLEOTIDE SEQUENCE [LARGE SCALE GENOMIC DNA]</scope>
    <source>
        <strain evidence="2 3">DSM 20505</strain>
    </source>
</reference>
<protein>
    <recommendedName>
        <fullName evidence="1">Peptidase S24/S26A/S26B/S26C domain-containing protein</fullName>
    </recommendedName>
</protein>
<dbReference type="SUPFAM" id="SSF51306">
    <property type="entry name" value="LexA/Signal peptidase"/>
    <property type="match status" value="1"/>
</dbReference>
<gene>
    <name evidence="2" type="ORF">FC18_GL002195</name>
</gene>
<dbReference type="CDD" id="cd06462">
    <property type="entry name" value="Peptidase_S24_S26"/>
    <property type="match status" value="1"/>
</dbReference>
<accession>A0A0R1ZVE9</accession>
<feature type="domain" description="Peptidase S24/S26A/S26B/S26C" evidence="1">
    <location>
        <begin position="7"/>
        <end position="101"/>
    </location>
</feature>
<dbReference type="Pfam" id="PF00717">
    <property type="entry name" value="Peptidase_S24"/>
    <property type="match status" value="1"/>
</dbReference>
<dbReference type="PATRIC" id="fig|1291052.5.peg.2259"/>